<accession>A0A015SQ87</accession>
<comment type="caution">
    <text evidence="2">The sequence shown here is derived from an EMBL/GenBank/DDBJ whole genome shotgun (WGS) entry which is preliminary data.</text>
</comment>
<evidence type="ECO:0000313" key="2">
    <source>
        <dbReference type="EMBL" id="EXY72417.1"/>
    </source>
</evidence>
<protein>
    <recommendedName>
        <fullName evidence="4">Transmembrane protein</fullName>
    </recommendedName>
</protein>
<evidence type="ECO:0000313" key="3">
    <source>
        <dbReference type="Proteomes" id="UP000020529"/>
    </source>
</evidence>
<keyword evidence="1" id="KW-0812">Transmembrane</keyword>
<reference evidence="2 3" key="1">
    <citation type="submission" date="2014-02" db="EMBL/GenBank/DDBJ databases">
        <authorList>
            <person name="Sears C."/>
            <person name="Carroll K."/>
            <person name="Sack B.R."/>
            <person name="Qadri F."/>
            <person name="Myers L.L."/>
            <person name="Chung G.-T."/>
            <person name="Escheverria P."/>
            <person name="Fraser C.M."/>
            <person name="Sadzewicz L."/>
            <person name="Shefchek K.A."/>
            <person name="Tallon L."/>
            <person name="Das S.P."/>
            <person name="Daugherty S."/>
            <person name="Mongodin E.F."/>
        </authorList>
    </citation>
    <scope>NUCLEOTIDE SEQUENCE [LARGE SCALE GENOMIC DNA]</scope>
    <source>
        <strain evidence="3">3988T(B)14</strain>
    </source>
</reference>
<dbReference type="EMBL" id="JGCY01000406">
    <property type="protein sequence ID" value="EXY72417.1"/>
    <property type="molecule type" value="Genomic_DNA"/>
</dbReference>
<dbReference type="GeneID" id="60367803"/>
<dbReference type="PATRIC" id="fig|1339315.3.peg.4504"/>
<feature type="transmembrane region" description="Helical" evidence="1">
    <location>
        <begin position="6"/>
        <end position="26"/>
    </location>
</feature>
<evidence type="ECO:0008006" key="4">
    <source>
        <dbReference type="Google" id="ProtNLM"/>
    </source>
</evidence>
<evidence type="ECO:0000256" key="1">
    <source>
        <dbReference type="SAM" id="Phobius"/>
    </source>
</evidence>
<sequence length="215" mass="24365">MTDLTILIAVIALALWPIVFLISRILHERNKRAKPSGDTASAETEEVTEEMTTSALIMSILQQLGCQPEVNEENHISFKYQGDDFLVAAEDGLRLIIVWNPWWASISIDNQALPYLKEIINAVNMNSLVTTVYALDEDEKTFGIHSKCHMLFAPEEEEPEKSFTDLLDSFFTTHNTIKENLKQLGNGMPDMEKKERVRIKGFAAYKDNSTELKGE</sequence>
<dbReference type="Proteomes" id="UP000020529">
    <property type="component" value="Unassembled WGS sequence"/>
</dbReference>
<proteinExistence type="predicted"/>
<name>A0A015SQ87_BACFG</name>
<dbReference type="AlphaFoldDB" id="A0A015SQ87"/>
<gene>
    <name evidence="2" type="ORF">M124_3870</name>
</gene>
<keyword evidence="1" id="KW-1133">Transmembrane helix</keyword>
<organism evidence="2 3">
    <name type="scientific">Bacteroides fragilis str. 3988T(B)14</name>
    <dbReference type="NCBI Taxonomy" id="1339315"/>
    <lineage>
        <taxon>Bacteria</taxon>
        <taxon>Pseudomonadati</taxon>
        <taxon>Bacteroidota</taxon>
        <taxon>Bacteroidia</taxon>
        <taxon>Bacteroidales</taxon>
        <taxon>Bacteroidaceae</taxon>
        <taxon>Bacteroides</taxon>
    </lineage>
</organism>
<dbReference type="RefSeq" id="WP_005791920.1">
    <property type="nucleotide sequence ID" value="NZ_JGCY01000406.1"/>
</dbReference>
<keyword evidence="1" id="KW-0472">Membrane</keyword>